<protein>
    <submittedName>
        <fullName evidence="2">Uncharacterized protein</fullName>
    </submittedName>
</protein>
<evidence type="ECO:0000256" key="1">
    <source>
        <dbReference type="SAM" id="SignalP"/>
    </source>
</evidence>
<keyword evidence="1" id="KW-0732">Signal</keyword>
<reference evidence="3" key="1">
    <citation type="journal article" date="2012" name="Nat. Biotechnol.">
        <title>Reference genome sequence of the model plant Setaria.</title>
        <authorList>
            <person name="Bennetzen J.L."/>
            <person name="Schmutz J."/>
            <person name="Wang H."/>
            <person name="Percifield R."/>
            <person name="Hawkins J."/>
            <person name="Pontaroli A.C."/>
            <person name="Estep M."/>
            <person name="Feng L."/>
            <person name="Vaughn J.N."/>
            <person name="Grimwood J."/>
            <person name="Jenkins J."/>
            <person name="Barry K."/>
            <person name="Lindquist E."/>
            <person name="Hellsten U."/>
            <person name="Deshpande S."/>
            <person name="Wang X."/>
            <person name="Wu X."/>
            <person name="Mitros T."/>
            <person name="Triplett J."/>
            <person name="Yang X."/>
            <person name="Ye C.Y."/>
            <person name="Mauro-Herrera M."/>
            <person name="Wang L."/>
            <person name="Li P."/>
            <person name="Sharma M."/>
            <person name="Sharma R."/>
            <person name="Ronald P.C."/>
            <person name="Panaud O."/>
            <person name="Kellogg E.A."/>
            <person name="Brutnell T.P."/>
            <person name="Doust A.N."/>
            <person name="Tuskan G.A."/>
            <person name="Rokhsar D."/>
            <person name="Devos K.M."/>
        </authorList>
    </citation>
    <scope>NUCLEOTIDE SEQUENCE [LARGE SCALE GENOMIC DNA]</scope>
    <source>
        <strain evidence="3">cv. Yugu1</strain>
    </source>
</reference>
<dbReference type="InParanoid" id="K3ZKL8"/>
<feature type="signal peptide" evidence="1">
    <location>
        <begin position="1"/>
        <end position="27"/>
    </location>
</feature>
<dbReference type="Proteomes" id="UP000004995">
    <property type="component" value="Unassembled WGS sequence"/>
</dbReference>
<keyword evidence="3" id="KW-1185">Reference proteome</keyword>
<organism evidence="2 3">
    <name type="scientific">Setaria italica</name>
    <name type="common">Foxtail millet</name>
    <name type="synonym">Panicum italicum</name>
    <dbReference type="NCBI Taxonomy" id="4555"/>
    <lineage>
        <taxon>Eukaryota</taxon>
        <taxon>Viridiplantae</taxon>
        <taxon>Streptophyta</taxon>
        <taxon>Embryophyta</taxon>
        <taxon>Tracheophyta</taxon>
        <taxon>Spermatophyta</taxon>
        <taxon>Magnoliopsida</taxon>
        <taxon>Liliopsida</taxon>
        <taxon>Poales</taxon>
        <taxon>Poaceae</taxon>
        <taxon>PACMAD clade</taxon>
        <taxon>Panicoideae</taxon>
        <taxon>Panicodae</taxon>
        <taxon>Paniceae</taxon>
        <taxon>Cenchrinae</taxon>
        <taxon>Setaria</taxon>
    </lineage>
</organism>
<sequence>MALIKSAITVFLVLAVVSNTSIWCIGATCSGCLTAKPKTKTPPCFQLGSDTHPCKLVECQNHCERQNYNRASAYCKGRIPDECCCM</sequence>
<dbReference type="AlphaFoldDB" id="K3ZKL8"/>
<name>K3ZKL8_SETIT</name>
<evidence type="ECO:0000313" key="3">
    <source>
        <dbReference type="Proteomes" id="UP000004995"/>
    </source>
</evidence>
<feature type="chain" id="PRO_5010128029" evidence="1">
    <location>
        <begin position="28"/>
        <end position="86"/>
    </location>
</feature>
<accession>K3ZKL8</accession>
<reference evidence="2" key="2">
    <citation type="submission" date="2018-08" db="UniProtKB">
        <authorList>
            <consortium name="EnsemblPlants"/>
        </authorList>
    </citation>
    <scope>IDENTIFICATION</scope>
    <source>
        <strain evidence="2">Yugu1</strain>
    </source>
</reference>
<dbReference type="EnsemblPlants" id="KQK94902">
    <property type="protein sequence ID" value="KQK94902"/>
    <property type="gene ID" value="SETIT_027124mg"/>
</dbReference>
<dbReference type="EMBL" id="AGNK02005031">
    <property type="status" value="NOT_ANNOTATED_CDS"/>
    <property type="molecule type" value="Genomic_DNA"/>
</dbReference>
<dbReference type="OMA" id="RIPDECC"/>
<dbReference type="HOGENOM" id="CLU_2502221_0_0_1"/>
<evidence type="ECO:0000313" key="2">
    <source>
        <dbReference type="EnsemblPlants" id="KQK94902"/>
    </source>
</evidence>
<proteinExistence type="predicted"/>
<dbReference type="Gramene" id="KQK94902">
    <property type="protein sequence ID" value="KQK94902"/>
    <property type="gene ID" value="SETIT_027124mg"/>
</dbReference>